<dbReference type="AlphaFoldDB" id="A0A0C5VN78"/>
<evidence type="ECO:0000313" key="2">
    <source>
        <dbReference type="Proteomes" id="UP000032266"/>
    </source>
</evidence>
<dbReference type="KEGG" id="gsn:YC6258_03705"/>
<organism evidence="1 2">
    <name type="scientific">Gynuella sunshinyii YC6258</name>
    <dbReference type="NCBI Taxonomy" id="1445510"/>
    <lineage>
        <taxon>Bacteria</taxon>
        <taxon>Pseudomonadati</taxon>
        <taxon>Pseudomonadota</taxon>
        <taxon>Gammaproteobacteria</taxon>
        <taxon>Oceanospirillales</taxon>
        <taxon>Saccharospirillaceae</taxon>
        <taxon>Gynuella</taxon>
    </lineage>
</organism>
<name>A0A0C5VN78_9GAMM</name>
<dbReference type="Proteomes" id="UP000032266">
    <property type="component" value="Chromosome"/>
</dbReference>
<sequence length="39" mass="4057">MTSEKSVPDKIAIGFTSFNGGCVAPFSAFDEGVCVTDDL</sequence>
<proteinExistence type="predicted"/>
<reference evidence="1 2" key="1">
    <citation type="submission" date="2014-01" db="EMBL/GenBank/DDBJ databases">
        <title>Full genme sequencing of cellulolytic bacterium Gynuella sunshinyii YC6258T gen. nov., sp. nov.</title>
        <authorList>
            <person name="Khan H."/>
            <person name="Chung E.J."/>
            <person name="Chung Y.R."/>
        </authorList>
    </citation>
    <scope>NUCLEOTIDE SEQUENCE [LARGE SCALE GENOMIC DNA]</scope>
    <source>
        <strain evidence="1 2">YC6258</strain>
    </source>
</reference>
<evidence type="ECO:0000313" key="1">
    <source>
        <dbReference type="EMBL" id="AJQ95741.1"/>
    </source>
</evidence>
<accession>A0A0C5VN78</accession>
<dbReference type="STRING" id="1445510.YC6258_03705"/>
<dbReference type="EMBL" id="CP007142">
    <property type="protein sequence ID" value="AJQ95741.1"/>
    <property type="molecule type" value="Genomic_DNA"/>
</dbReference>
<keyword evidence="2" id="KW-1185">Reference proteome</keyword>
<gene>
    <name evidence="1" type="ORF">YC6258_03705</name>
</gene>
<dbReference type="HOGENOM" id="CLU_3310537_0_0_6"/>
<protein>
    <submittedName>
        <fullName evidence="1">Uncharacterized protein</fullName>
    </submittedName>
</protein>